<sequence length="268" mass="30772">MRDFLKQQVENVQDTNLARSIVREYLQARTLEFLQENGAFVNWAFVGGTALRFLYSLPRFSEDLDFSTIKPGVEDNFINHMLKIKSRFVAEDYEITVKAKTVKTVKSAFVKFPGLLYYLGLSPLISETISIKVEIDTNPPAGAGLETSIIRKYILLNLQHYDKSSLLAGKLHALSSRKYTKGRDVYDLMWYLSDRTWPEPNIKLLNNALKQTGWEGPVLTNENWRLHIAQRLSEFDWERVIADVRPFIEKAGDLDILTVSNLIKLLNA</sequence>
<organism evidence="1 2">
    <name type="scientific">Limihaloglobus sulfuriphilus</name>
    <dbReference type="NCBI Taxonomy" id="1851148"/>
    <lineage>
        <taxon>Bacteria</taxon>
        <taxon>Pseudomonadati</taxon>
        <taxon>Planctomycetota</taxon>
        <taxon>Phycisphaerae</taxon>
        <taxon>Sedimentisphaerales</taxon>
        <taxon>Sedimentisphaeraceae</taxon>
        <taxon>Limihaloglobus</taxon>
    </lineage>
</organism>
<dbReference type="KEGG" id="pbas:SMSP2_00876"/>
<dbReference type="OrthoDB" id="158131at2"/>
<dbReference type="Pfam" id="PF08843">
    <property type="entry name" value="AbiEii"/>
    <property type="match status" value="1"/>
</dbReference>
<evidence type="ECO:0000313" key="1">
    <source>
        <dbReference type="EMBL" id="AQQ70524.1"/>
    </source>
</evidence>
<dbReference type="AlphaFoldDB" id="A0A1Q2MCZ1"/>
<dbReference type="STRING" id="1851148.SMSP2_00876"/>
<dbReference type="RefSeq" id="WP_146682783.1">
    <property type="nucleotide sequence ID" value="NZ_CP019646.1"/>
</dbReference>
<evidence type="ECO:0008006" key="3">
    <source>
        <dbReference type="Google" id="ProtNLM"/>
    </source>
</evidence>
<gene>
    <name evidence="1" type="ORF">SMSP2_00876</name>
</gene>
<name>A0A1Q2MCZ1_9BACT</name>
<protein>
    <recommendedName>
        <fullName evidence="3">Nucleotidyl transferase AbiEii/AbiGii toxin family protein</fullName>
    </recommendedName>
</protein>
<accession>A0A1Q2MCZ1</accession>
<evidence type="ECO:0000313" key="2">
    <source>
        <dbReference type="Proteomes" id="UP000188181"/>
    </source>
</evidence>
<reference evidence="2" key="1">
    <citation type="submission" date="2017-02" db="EMBL/GenBank/DDBJ databases">
        <title>Comparative genomics and description of representatives of a novel lineage of planctomycetes thriving in anoxic sediments.</title>
        <authorList>
            <person name="Spring S."/>
            <person name="Bunk B."/>
            <person name="Sproer C."/>
        </authorList>
    </citation>
    <scope>NUCLEOTIDE SEQUENCE [LARGE SCALE GENOMIC DNA]</scope>
    <source>
        <strain evidence="2">SM-Chi-D1</strain>
    </source>
</reference>
<dbReference type="EMBL" id="CP019646">
    <property type="protein sequence ID" value="AQQ70524.1"/>
    <property type="molecule type" value="Genomic_DNA"/>
</dbReference>
<dbReference type="Gene3D" id="3.10.450.620">
    <property type="entry name" value="JHP933, nucleotidyltransferase-like core domain"/>
    <property type="match status" value="1"/>
</dbReference>
<proteinExistence type="predicted"/>
<dbReference type="InterPro" id="IPR014942">
    <property type="entry name" value="AbiEii"/>
</dbReference>
<dbReference type="Proteomes" id="UP000188181">
    <property type="component" value="Chromosome"/>
</dbReference>
<keyword evidence="2" id="KW-1185">Reference proteome</keyword>